<dbReference type="CDD" id="cd08501">
    <property type="entry name" value="PBP2_Lpqw"/>
    <property type="match status" value="1"/>
</dbReference>
<dbReference type="Gene3D" id="3.40.190.10">
    <property type="entry name" value="Periplasmic binding protein-like II"/>
    <property type="match status" value="1"/>
</dbReference>
<evidence type="ECO:0000259" key="2">
    <source>
        <dbReference type="Pfam" id="PF00496"/>
    </source>
</evidence>
<organism evidence="3 4">
    <name type="scientific">Amycolatopsis acididurans</name>
    <dbReference type="NCBI Taxonomy" id="2724524"/>
    <lineage>
        <taxon>Bacteria</taxon>
        <taxon>Bacillati</taxon>
        <taxon>Actinomycetota</taxon>
        <taxon>Actinomycetes</taxon>
        <taxon>Pseudonocardiales</taxon>
        <taxon>Pseudonocardiaceae</taxon>
        <taxon>Amycolatopsis</taxon>
    </lineage>
</organism>
<comment type="caution">
    <text evidence="3">The sequence shown here is derived from an EMBL/GenBank/DDBJ whole genome shotgun (WGS) entry which is preliminary data.</text>
</comment>
<dbReference type="InterPro" id="IPR000914">
    <property type="entry name" value="SBP_5_dom"/>
</dbReference>
<feature type="domain" description="Solute-binding protein family 5" evidence="2">
    <location>
        <begin position="114"/>
        <end position="508"/>
    </location>
</feature>
<dbReference type="Gene3D" id="3.10.105.10">
    <property type="entry name" value="Dipeptide-binding Protein, Domain 3"/>
    <property type="match status" value="1"/>
</dbReference>
<gene>
    <name evidence="3" type="ORF">HFP15_34600</name>
</gene>
<dbReference type="SUPFAM" id="SSF53850">
    <property type="entry name" value="Periplasmic binding protein-like II"/>
    <property type="match status" value="1"/>
</dbReference>
<reference evidence="3 4" key="1">
    <citation type="submission" date="2020-04" db="EMBL/GenBank/DDBJ databases">
        <title>Novel species.</title>
        <authorList>
            <person name="Teo W.F.A."/>
            <person name="Lipun K."/>
            <person name="Srisuk N."/>
            <person name="Duangmal K."/>
        </authorList>
    </citation>
    <scope>NUCLEOTIDE SEQUENCE [LARGE SCALE GENOMIC DNA]</scope>
    <source>
        <strain evidence="3 4">K13G38</strain>
    </source>
</reference>
<dbReference type="Pfam" id="PF00496">
    <property type="entry name" value="SBP_bac_5"/>
    <property type="match status" value="1"/>
</dbReference>
<dbReference type="Proteomes" id="UP000715441">
    <property type="component" value="Unassembled WGS sequence"/>
</dbReference>
<proteinExistence type="predicted"/>
<dbReference type="PANTHER" id="PTHR30290">
    <property type="entry name" value="PERIPLASMIC BINDING COMPONENT OF ABC TRANSPORTER"/>
    <property type="match status" value="1"/>
</dbReference>
<name>A0ABX1JE42_9PSEU</name>
<evidence type="ECO:0000256" key="1">
    <source>
        <dbReference type="SAM" id="SignalP"/>
    </source>
</evidence>
<dbReference type="PROSITE" id="PS51257">
    <property type="entry name" value="PROKAR_LIPOPROTEIN"/>
    <property type="match status" value="1"/>
</dbReference>
<dbReference type="InterPro" id="IPR039424">
    <property type="entry name" value="SBP_5"/>
</dbReference>
<feature type="chain" id="PRO_5046207146" evidence="1">
    <location>
        <begin position="23"/>
        <end position="593"/>
    </location>
</feature>
<sequence length="593" mass="63886">MSRWKAASAVTVAATAALVLSACGGGGGSNQNGSSTDIKSMATGKAENVQAGTFKLADVQGWDGTITVGIDDKFVAYNNQTPDTNSSYNTFALIAALSGAGVIDGNNNVLLNNDVMQSWDVTSTSPFTVTWKLKPGIKWSDGAPWNCKDFYLAYLSQRGTPGFNPAATAGYDLIDSAKCQDDTTFVTTFKQPYLDYKGLFDSNALLPAHILEQQTGIPDITKLTPTSDPALLQKAGDFWTNKWKGFDKALDPGSGPYMITGYDDNAGTVTLEKNPNWAGGKGGPSKIILRAFADQKAMATALQNGEVQVVSSTQPDATAATTMKSLSSQGVIYGSAPELSYEHIDMNYRNPILAQKPARQALFEAIDRSEITTKLLKEVQSDITPDNSLIYTPAEPGYQDAGYGKTAGLGAAAAKKTLEADGWTLGQDGIYQKNGQRFSVTISHNNNPRRDQTVEIIQSQAKAAGIEVKNDNDPTFLSGGRLSTGNWDIALFAWSQPPFKSQSQPLYSTKGNQNHQKYSNPQVDSLFDQAVSQTDEGAARKLYQQADSAIAADYASLPLFAMPSMWAFQGVDKVYFQSYYGALWNAGEWEKRG</sequence>
<dbReference type="RefSeq" id="WP_168521401.1">
    <property type="nucleotide sequence ID" value="NZ_JAAXLS010000046.1"/>
</dbReference>
<dbReference type="PANTHER" id="PTHR30290:SF65">
    <property type="entry name" value="MONOACYL PHOSPHATIDYLINOSITOL TETRAMANNOSIDE-BINDING PROTEIN LPQW-RELATED"/>
    <property type="match status" value="1"/>
</dbReference>
<evidence type="ECO:0000313" key="3">
    <source>
        <dbReference type="EMBL" id="NKQ58004.1"/>
    </source>
</evidence>
<keyword evidence="1" id="KW-0732">Signal</keyword>
<keyword evidence="4" id="KW-1185">Reference proteome</keyword>
<protein>
    <submittedName>
        <fullName evidence="3">ABC transporter family substrate-binding protein</fullName>
    </submittedName>
</protein>
<feature type="signal peptide" evidence="1">
    <location>
        <begin position="1"/>
        <end position="22"/>
    </location>
</feature>
<dbReference type="EMBL" id="JAAXLS010000046">
    <property type="protein sequence ID" value="NKQ58004.1"/>
    <property type="molecule type" value="Genomic_DNA"/>
</dbReference>
<accession>A0ABX1JE42</accession>
<evidence type="ECO:0000313" key="4">
    <source>
        <dbReference type="Proteomes" id="UP000715441"/>
    </source>
</evidence>